<dbReference type="EMBL" id="JAESJJ010000013">
    <property type="protein sequence ID" value="MBL3609374.1"/>
    <property type="molecule type" value="Genomic_DNA"/>
</dbReference>
<protein>
    <submittedName>
        <fullName evidence="4">PaaI family thioesterase</fullName>
    </submittedName>
</protein>
<keyword evidence="5" id="KW-1185">Reference proteome</keyword>
<dbReference type="Proteomes" id="UP000604473">
    <property type="component" value="Unassembled WGS sequence"/>
</dbReference>
<comment type="caution">
    <text evidence="4">The sequence shown here is derived from an EMBL/GenBank/DDBJ whole genome shotgun (WGS) entry which is preliminary data.</text>
</comment>
<feature type="domain" description="Thioesterase" evidence="3">
    <location>
        <begin position="1"/>
        <end position="76"/>
    </location>
</feature>
<gene>
    <name evidence="4" type="ORF">JMM60_11290</name>
</gene>
<accession>A0ABS1RTF6</accession>
<dbReference type="CDD" id="cd03443">
    <property type="entry name" value="PaaI_thioesterase"/>
    <property type="match status" value="1"/>
</dbReference>
<dbReference type="Gene3D" id="3.10.129.10">
    <property type="entry name" value="Hotdog Thioesterase"/>
    <property type="match status" value="1"/>
</dbReference>
<reference evidence="4 5" key="1">
    <citation type="submission" date="2021-01" db="EMBL/GenBank/DDBJ databases">
        <title>Draft genomes of Rhodovulum sulfidophilum.</title>
        <authorList>
            <person name="Guzman M.S."/>
        </authorList>
    </citation>
    <scope>NUCLEOTIDE SEQUENCE [LARGE SCALE GENOMIC DNA]</scope>
    <source>
        <strain evidence="4 5">AB35</strain>
    </source>
</reference>
<keyword evidence="2" id="KW-0378">Hydrolase</keyword>
<dbReference type="NCBIfam" id="TIGR00369">
    <property type="entry name" value="unchar_dom_1"/>
    <property type="match status" value="1"/>
</dbReference>
<proteinExistence type="inferred from homology"/>
<evidence type="ECO:0000256" key="2">
    <source>
        <dbReference type="ARBA" id="ARBA00022801"/>
    </source>
</evidence>
<dbReference type="InterPro" id="IPR029069">
    <property type="entry name" value="HotDog_dom_sf"/>
</dbReference>
<dbReference type="PANTHER" id="PTHR21660">
    <property type="entry name" value="THIOESTERASE SUPERFAMILY MEMBER-RELATED"/>
    <property type="match status" value="1"/>
</dbReference>
<evidence type="ECO:0000313" key="5">
    <source>
        <dbReference type="Proteomes" id="UP000604473"/>
    </source>
</evidence>
<sequence>MHGGVIASLLDAACGLPVRFIAPETDLVRAVTLTLSVSYIAAPKGPRVRATGRITGGGHRLVFSSGEVRDTDGRLIATATGSFKRLAPAAPGPTSKEPT</sequence>
<dbReference type="InterPro" id="IPR003736">
    <property type="entry name" value="PAAI_dom"/>
</dbReference>
<evidence type="ECO:0000259" key="3">
    <source>
        <dbReference type="Pfam" id="PF03061"/>
    </source>
</evidence>
<dbReference type="InterPro" id="IPR006683">
    <property type="entry name" value="Thioestr_dom"/>
</dbReference>
<dbReference type="PANTHER" id="PTHR21660:SF1">
    <property type="entry name" value="ACYL-COENZYME A THIOESTERASE 13"/>
    <property type="match status" value="1"/>
</dbReference>
<dbReference type="Pfam" id="PF03061">
    <property type="entry name" value="4HBT"/>
    <property type="match status" value="1"/>
</dbReference>
<name>A0ABS1RTF6_RHOSU</name>
<organism evidence="4 5">
    <name type="scientific">Rhodovulum sulfidophilum</name>
    <name type="common">Rhodobacter sulfidophilus</name>
    <dbReference type="NCBI Taxonomy" id="35806"/>
    <lineage>
        <taxon>Bacteria</taxon>
        <taxon>Pseudomonadati</taxon>
        <taxon>Pseudomonadota</taxon>
        <taxon>Alphaproteobacteria</taxon>
        <taxon>Rhodobacterales</taxon>
        <taxon>Paracoccaceae</taxon>
        <taxon>Rhodovulum</taxon>
    </lineage>
</organism>
<comment type="similarity">
    <text evidence="1">Belongs to the thioesterase PaaI family.</text>
</comment>
<evidence type="ECO:0000256" key="1">
    <source>
        <dbReference type="ARBA" id="ARBA00008324"/>
    </source>
</evidence>
<dbReference type="InterPro" id="IPR039298">
    <property type="entry name" value="ACOT13"/>
</dbReference>
<evidence type="ECO:0000313" key="4">
    <source>
        <dbReference type="EMBL" id="MBL3609374.1"/>
    </source>
</evidence>
<dbReference type="SUPFAM" id="SSF54637">
    <property type="entry name" value="Thioesterase/thiol ester dehydrase-isomerase"/>
    <property type="match status" value="1"/>
</dbReference>